<accession>A0A0B8N7U8</accession>
<dbReference type="AlphaFoldDB" id="A0A0B8N7U8"/>
<gene>
    <name evidence="5" type="ORF">NS506_07685</name>
    <name evidence="6" type="ORF">NSK11_contig00005-0012</name>
</gene>
<comment type="subunit">
    <text evidence="2">Homotetramer.</text>
</comment>
<feature type="compositionally biased region" description="Acidic residues" evidence="4">
    <location>
        <begin position="151"/>
        <end position="160"/>
    </location>
</feature>
<dbReference type="Gene3D" id="2.40.50.140">
    <property type="entry name" value="Nucleic acid-binding proteins"/>
    <property type="match status" value="1"/>
</dbReference>
<dbReference type="CDD" id="cd04496">
    <property type="entry name" value="SSB_OBF"/>
    <property type="match status" value="1"/>
</dbReference>
<reference evidence="6 7" key="2">
    <citation type="journal article" date="2016" name="Genome Announc.">
        <title>Draft Genome Sequence of Erythromycin- and Oxytetracycline-Sensitive Nocardia seriolae Strain U-1 (NBRC 110359).</title>
        <authorList>
            <person name="Imajoh M."/>
            <person name="Sukeda M."/>
            <person name="Shimizu M."/>
            <person name="Yamane J."/>
            <person name="Ohnishi K."/>
            <person name="Oshima S."/>
        </authorList>
    </citation>
    <scope>NUCLEOTIDE SEQUENCE [LARGE SCALE GENOMIC DNA]</scope>
    <source>
        <strain evidence="6 7">U-1</strain>
    </source>
</reference>
<evidence type="ECO:0000313" key="8">
    <source>
        <dbReference type="Proteomes" id="UP000180166"/>
    </source>
</evidence>
<dbReference type="PANTHER" id="PTHR10302:SF27">
    <property type="entry name" value="SINGLE-STRANDED DNA-BINDING PROTEIN"/>
    <property type="match status" value="1"/>
</dbReference>
<dbReference type="PANTHER" id="PTHR10302">
    <property type="entry name" value="SINGLE-STRANDED DNA-BINDING PROTEIN"/>
    <property type="match status" value="1"/>
</dbReference>
<dbReference type="SUPFAM" id="SSF50249">
    <property type="entry name" value="Nucleic acid-binding proteins"/>
    <property type="match status" value="1"/>
</dbReference>
<evidence type="ECO:0000256" key="4">
    <source>
        <dbReference type="SAM" id="MobiDB-lite"/>
    </source>
</evidence>
<dbReference type="RefSeq" id="WP_033091368.1">
    <property type="nucleotide sequence ID" value="NZ_AP017900.1"/>
</dbReference>
<evidence type="ECO:0000313" key="5">
    <source>
        <dbReference type="EMBL" id="APB01704.1"/>
    </source>
</evidence>
<keyword evidence="1 2" id="KW-0238">DNA-binding</keyword>
<evidence type="ECO:0000313" key="6">
    <source>
        <dbReference type="EMBL" id="GAP26284.1"/>
    </source>
</evidence>
<proteinExistence type="inferred from homology"/>
<evidence type="ECO:0000313" key="7">
    <source>
        <dbReference type="Proteomes" id="UP000037179"/>
    </source>
</evidence>
<dbReference type="NCBIfam" id="TIGR00621">
    <property type="entry name" value="ssb"/>
    <property type="match status" value="1"/>
</dbReference>
<evidence type="ECO:0000256" key="1">
    <source>
        <dbReference type="ARBA" id="ARBA00023125"/>
    </source>
</evidence>
<name>A0A0B8N7U8_9NOCA</name>
<dbReference type="GO" id="GO:0003697">
    <property type="term" value="F:single-stranded DNA binding"/>
    <property type="evidence" value="ECO:0007669"/>
    <property type="project" value="UniProtKB-UniRule"/>
</dbReference>
<dbReference type="KEGG" id="nsr:NS506_07685"/>
<reference evidence="7" key="1">
    <citation type="submission" date="2015-07" db="EMBL/GenBank/DDBJ databases">
        <title>Nocardia seriolae U-1 whole genome shotgun sequence.</title>
        <authorList>
            <person name="Imajoh M."/>
            <person name="Fukumoto Y."/>
            <person name="Sukeda M."/>
            <person name="Yamane J."/>
            <person name="Yamasaki K."/>
            <person name="Shimizu M."/>
            <person name="Ohnishi K."/>
            <person name="Oshima S."/>
        </authorList>
    </citation>
    <scope>NUCLEOTIDE SEQUENCE [LARGE SCALE GENOMIC DNA]</scope>
    <source>
        <strain evidence="7">U-1</strain>
    </source>
</reference>
<dbReference type="PROSITE" id="PS50935">
    <property type="entry name" value="SSB"/>
    <property type="match status" value="1"/>
</dbReference>
<dbReference type="EMBL" id="BBYQ01000005">
    <property type="protein sequence ID" value="GAP26284.1"/>
    <property type="molecule type" value="Genomic_DNA"/>
</dbReference>
<keyword evidence="7" id="KW-1185">Reference proteome</keyword>
<dbReference type="Proteomes" id="UP000180166">
    <property type="component" value="Chromosome"/>
</dbReference>
<dbReference type="HAMAP" id="MF_00984">
    <property type="entry name" value="SSB"/>
    <property type="match status" value="1"/>
</dbReference>
<comment type="caution">
    <text evidence="2">Lacks conserved residue(s) required for the propagation of feature annotation.</text>
</comment>
<dbReference type="OrthoDB" id="9809878at2"/>
<dbReference type="EMBL" id="CP017839">
    <property type="protein sequence ID" value="APB01704.1"/>
    <property type="molecule type" value="Genomic_DNA"/>
</dbReference>
<evidence type="ECO:0000256" key="2">
    <source>
        <dbReference type="HAMAP-Rule" id="MF_00984"/>
    </source>
</evidence>
<organism evidence="6 7">
    <name type="scientific">Nocardia seriolae</name>
    <dbReference type="NCBI Taxonomy" id="37332"/>
    <lineage>
        <taxon>Bacteria</taxon>
        <taxon>Bacillati</taxon>
        <taxon>Actinomycetota</taxon>
        <taxon>Actinomycetes</taxon>
        <taxon>Mycobacteriales</taxon>
        <taxon>Nocardiaceae</taxon>
        <taxon>Nocardia</taxon>
    </lineage>
</organism>
<dbReference type="Proteomes" id="UP000037179">
    <property type="component" value="Unassembled WGS sequence"/>
</dbReference>
<feature type="region of interest" description="Disordered" evidence="4">
    <location>
        <begin position="118"/>
        <end position="160"/>
    </location>
</feature>
<dbReference type="InterPro" id="IPR011344">
    <property type="entry name" value="ssDNA-bd"/>
</dbReference>
<dbReference type="InterPro" id="IPR012340">
    <property type="entry name" value="NA-bd_OB-fold"/>
</dbReference>
<dbReference type="GO" id="GO:0009295">
    <property type="term" value="C:nucleoid"/>
    <property type="evidence" value="ECO:0007669"/>
    <property type="project" value="TreeGrafter"/>
</dbReference>
<dbReference type="GO" id="GO:0006260">
    <property type="term" value="P:DNA replication"/>
    <property type="evidence" value="ECO:0007669"/>
    <property type="project" value="InterPro"/>
</dbReference>
<protein>
    <recommendedName>
        <fullName evidence="2 3">Single-stranded DNA-binding protein</fullName>
        <shortName evidence="2">SSB</shortName>
    </recommendedName>
</protein>
<reference evidence="5 8" key="3">
    <citation type="submission" date="2016-10" db="EMBL/GenBank/DDBJ databases">
        <title>Genome sequence of Nocardia seriolae strain EM150506, isolated from Anguila japonica.</title>
        <authorList>
            <person name="Han H.-J."/>
        </authorList>
    </citation>
    <scope>NUCLEOTIDE SEQUENCE [LARGE SCALE GENOMIC DNA]</scope>
    <source>
        <strain evidence="5 8">EM150506</strain>
    </source>
</reference>
<dbReference type="InterPro" id="IPR000424">
    <property type="entry name" value="Primosome_PriB/ssb"/>
</dbReference>
<dbReference type="Pfam" id="PF00436">
    <property type="entry name" value="SSB"/>
    <property type="match status" value="1"/>
</dbReference>
<sequence>MSGETTLTIIGNLTADPTIRFMNDTGDAVVNFTVASTPRVFDSKSKQWKDGNPVFMRCTQWREAGQNVSDSLSKGDRVIVVGKLQQREYTDRDGVKRQVMEVVADEVGASLKYHVARPIRNKARKNSGQSSTGSGGRGHGVSDDPYAAAAPEDESEGVPF</sequence>
<evidence type="ECO:0000256" key="3">
    <source>
        <dbReference type="RuleBase" id="RU000524"/>
    </source>
</evidence>
<dbReference type="GeneID" id="93372378"/>